<evidence type="ECO:0000256" key="1">
    <source>
        <dbReference type="SAM" id="MobiDB-lite"/>
    </source>
</evidence>
<feature type="compositionally biased region" description="Basic and acidic residues" evidence="1">
    <location>
        <begin position="76"/>
        <end position="87"/>
    </location>
</feature>
<proteinExistence type="predicted"/>
<reference evidence="2 3" key="1">
    <citation type="submission" date="2024-09" db="EMBL/GenBank/DDBJ databases">
        <title>Chromosome-scale assembly of Riccia fluitans.</title>
        <authorList>
            <person name="Paukszto L."/>
            <person name="Sawicki J."/>
            <person name="Karawczyk K."/>
            <person name="Piernik-Szablinska J."/>
            <person name="Szczecinska M."/>
            <person name="Mazdziarz M."/>
        </authorList>
    </citation>
    <scope>NUCLEOTIDE SEQUENCE [LARGE SCALE GENOMIC DNA]</scope>
    <source>
        <strain evidence="2">Rf_01</strain>
        <tissue evidence="2">Aerial parts of the thallus</tissue>
    </source>
</reference>
<dbReference type="EMBL" id="JBHFFA010000006">
    <property type="protein sequence ID" value="KAL2622761.1"/>
    <property type="molecule type" value="Genomic_DNA"/>
</dbReference>
<sequence>MKDESKARVKGEYSAVAAERVVREGSTPSPADDHVVINLAEPADETQRSSESSPDGAWPTSEIEEVAAALVNYLERTSDGAERKRDPVNGPDSVNTPLKHRLSEQPTRETSTSARGLILVC</sequence>
<keyword evidence="3" id="KW-1185">Reference proteome</keyword>
<dbReference type="Proteomes" id="UP001605036">
    <property type="component" value="Unassembled WGS sequence"/>
</dbReference>
<dbReference type="AlphaFoldDB" id="A0ABD1Y7M5"/>
<feature type="region of interest" description="Disordered" evidence="1">
    <location>
        <begin position="75"/>
        <end position="121"/>
    </location>
</feature>
<comment type="caution">
    <text evidence="2">The sequence shown here is derived from an EMBL/GenBank/DDBJ whole genome shotgun (WGS) entry which is preliminary data.</text>
</comment>
<feature type="region of interest" description="Disordered" evidence="1">
    <location>
        <begin position="20"/>
        <end position="62"/>
    </location>
</feature>
<evidence type="ECO:0000313" key="3">
    <source>
        <dbReference type="Proteomes" id="UP001605036"/>
    </source>
</evidence>
<gene>
    <name evidence="2" type="ORF">R1flu_002966</name>
</gene>
<name>A0ABD1Y7M5_9MARC</name>
<protein>
    <submittedName>
        <fullName evidence="2">Uncharacterized protein</fullName>
    </submittedName>
</protein>
<organism evidence="2 3">
    <name type="scientific">Riccia fluitans</name>
    <dbReference type="NCBI Taxonomy" id="41844"/>
    <lineage>
        <taxon>Eukaryota</taxon>
        <taxon>Viridiplantae</taxon>
        <taxon>Streptophyta</taxon>
        <taxon>Embryophyta</taxon>
        <taxon>Marchantiophyta</taxon>
        <taxon>Marchantiopsida</taxon>
        <taxon>Marchantiidae</taxon>
        <taxon>Marchantiales</taxon>
        <taxon>Ricciaceae</taxon>
        <taxon>Riccia</taxon>
    </lineage>
</organism>
<accession>A0ABD1Y7M5</accession>
<evidence type="ECO:0000313" key="2">
    <source>
        <dbReference type="EMBL" id="KAL2622761.1"/>
    </source>
</evidence>